<protein>
    <recommendedName>
        <fullName evidence="8">BRCT domain-containing protein</fullName>
    </recommendedName>
</protein>
<comment type="similarity">
    <text evidence="2">Belongs to the activator 1 large subunit family.</text>
</comment>
<feature type="compositionally biased region" description="Acidic residues" evidence="7">
    <location>
        <begin position="135"/>
        <end position="151"/>
    </location>
</feature>
<name>A0A7S3R9U2_DUNTE</name>
<evidence type="ECO:0000256" key="2">
    <source>
        <dbReference type="ARBA" id="ARBA00006116"/>
    </source>
</evidence>
<feature type="domain" description="BRCT" evidence="8">
    <location>
        <begin position="309"/>
        <end position="387"/>
    </location>
</feature>
<feature type="compositionally biased region" description="Low complexity" evidence="7">
    <location>
        <begin position="171"/>
        <end position="186"/>
    </location>
</feature>
<dbReference type="Gene3D" id="3.40.50.10190">
    <property type="entry name" value="BRCT domain"/>
    <property type="match status" value="1"/>
</dbReference>
<feature type="compositionally biased region" description="Low complexity" evidence="7">
    <location>
        <begin position="406"/>
        <end position="427"/>
    </location>
</feature>
<gene>
    <name evidence="9" type="ORF">DTER00134_LOCUS21477</name>
</gene>
<keyword evidence="6" id="KW-0539">Nucleus</keyword>
<dbReference type="Pfam" id="PF00533">
    <property type="entry name" value="BRCT"/>
    <property type="match status" value="1"/>
</dbReference>
<dbReference type="InterPro" id="IPR027417">
    <property type="entry name" value="P-loop_NTPase"/>
</dbReference>
<dbReference type="GO" id="GO:0005524">
    <property type="term" value="F:ATP binding"/>
    <property type="evidence" value="ECO:0007669"/>
    <property type="project" value="UniProtKB-KW"/>
</dbReference>
<dbReference type="InterPro" id="IPR036420">
    <property type="entry name" value="BRCT_dom_sf"/>
</dbReference>
<dbReference type="SUPFAM" id="SSF52540">
    <property type="entry name" value="P-loop containing nucleoside triphosphate hydrolases"/>
    <property type="match status" value="1"/>
</dbReference>
<keyword evidence="4" id="KW-0547">Nucleotide-binding</keyword>
<dbReference type="GO" id="GO:0006260">
    <property type="term" value="P:DNA replication"/>
    <property type="evidence" value="ECO:0007669"/>
    <property type="project" value="UniProtKB-KW"/>
</dbReference>
<evidence type="ECO:0000313" key="9">
    <source>
        <dbReference type="EMBL" id="CAE0506401.1"/>
    </source>
</evidence>
<feature type="region of interest" description="Disordered" evidence="7">
    <location>
        <begin position="394"/>
        <end position="441"/>
    </location>
</feature>
<feature type="region of interest" description="Disordered" evidence="7">
    <location>
        <begin position="1"/>
        <end position="260"/>
    </location>
</feature>
<dbReference type="GO" id="GO:0005634">
    <property type="term" value="C:nucleus"/>
    <property type="evidence" value="ECO:0007669"/>
    <property type="project" value="UniProtKB-SubCell"/>
</dbReference>
<feature type="compositionally biased region" description="Basic and acidic residues" evidence="7">
    <location>
        <begin position="57"/>
        <end position="72"/>
    </location>
</feature>
<dbReference type="Gene3D" id="3.40.50.300">
    <property type="entry name" value="P-loop containing nucleotide triphosphate hydrolases"/>
    <property type="match status" value="1"/>
</dbReference>
<dbReference type="GO" id="GO:0003677">
    <property type="term" value="F:DNA binding"/>
    <property type="evidence" value="ECO:0007669"/>
    <property type="project" value="TreeGrafter"/>
</dbReference>
<reference evidence="9" key="1">
    <citation type="submission" date="2021-01" db="EMBL/GenBank/DDBJ databases">
        <authorList>
            <person name="Corre E."/>
            <person name="Pelletier E."/>
            <person name="Niang G."/>
            <person name="Scheremetjew M."/>
            <person name="Finn R."/>
            <person name="Kale V."/>
            <person name="Holt S."/>
            <person name="Cochrane G."/>
            <person name="Meng A."/>
            <person name="Brown T."/>
            <person name="Cohen L."/>
        </authorList>
    </citation>
    <scope>NUCLEOTIDE SEQUENCE</scope>
    <source>
        <strain evidence="9">CCMP1320</strain>
    </source>
</reference>
<dbReference type="PANTHER" id="PTHR23389">
    <property type="entry name" value="CHROMOSOME TRANSMISSION FIDELITY FACTOR 18"/>
    <property type="match status" value="1"/>
</dbReference>
<proteinExistence type="inferred from homology"/>
<evidence type="ECO:0000256" key="6">
    <source>
        <dbReference type="ARBA" id="ARBA00023242"/>
    </source>
</evidence>
<dbReference type="SUPFAM" id="SSF52113">
    <property type="entry name" value="BRCT domain"/>
    <property type="match status" value="1"/>
</dbReference>
<dbReference type="EMBL" id="HBIP01035265">
    <property type="protein sequence ID" value="CAE0506401.1"/>
    <property type="molecule type" value="Transcribed_RNA"/>
</dbReference>
<evidence type="ECO:0000256" key="3">
    <source>
        <dbReference type="ARBA" id="ARBA00022705"/>
    </source>
</evidence>
<keyword evidence="3" id="KW-0235">DNA replication</keyword>
<accession>A0A7S3R9U2</accession>
<feature type="compositionally biased region" description="Low complexity" evidence="7">
    <location>
        <begin position="79"/>
        <end position="91"/>
    </location>
</feature>
<dbReference type="PANTHER" id="PTHR23389:SF6">
    <property type="entry name" value="REPLICATION FACTOR C SUBUNIT 1"/>
    <property type="match status" value="1"/>
</dbReference>
<feature type="compositionally biased region" description="Acidic residues" evidence="7">
    <location>
        <begin position="113"/>
        <end position="127"/>
    </location>
</feature>
<dbReference type="SMART" id="SM00292">
    <property type="entry name" value="BRCT"/>
    <property type="match status" value="1"/>
</dbReference>
<dbReference type="InterPro" id="IPR001357">
    <property type="entry name" value="BRCT_dom"/>
</dbReference>
<evidence type="ECO:0000256" key="7">
    <source>
        <dbReference type="SAM" id="MobiDB-lite"/>
    </source>
</evidence>
<keyword evidence="5" id="KW-0067">ATP-binding</keyword>
<dbReference type="PROSITE" id="PS50172">
    <property type="entry name" value="BRCT"/>
    <property type="match status" value="1"/>
</dbReference>
<evidence type="ECO:0000256" key="4">
    <source>
        <dbReference type="ARBA" id="ARBA00022741"/>
    </source>
</evidence>
<comment type="subcellular location">
    <subcellularLocation>
        <location evidence="1">Nucleus</location>
    </subcellularLocation>
</comment>
<organism evidence="9">
    <name type="scientific">Dunaliella tertiolecta</name>
    <name type="common">Green alga</name>
    <dbReference type="NCBI Taxonomy" id="3047"/>
    <lineage>
        <taxon>Eukaryota</taxon>
        <taxon>Viridiplantae</taxon>
        <taxon>Chlorophyta</taxon>
        <taxon>core chlorophytes</taxon>
        <taxon>Chlorophyceae</taxon>
        <taxon>CS clade</taxon>
        <taxon>Chlamydomonadales</taxon>
        <taxon>Dunaliellaceae</taxon>
        <taxon>Dunaliella</taxon>
    </lineage>
</organism>
<feature type="compositionally biased region" description="Basic residues" evidence="7">
    <location>
        <begin position="156"/>
        <end position="166"/>
    </location>
</feature>
<dbReference type="AlphaFoldDB" id="A0A7S3R9U2"/>
<evidence type="ECO:0000256" key="1">
    <source>
        <dbReference type="ARBA" id="ARBA00004123"/>
    </source>
</evidence>
<dbReference type="FunFam" id="3.40.50.10190:FF:000001">
    <property type="entry name" value="Replication factor C subunit 1"/>
    <property type="match status" value="1"/>
</dbReference>
<evidence type="ECO:0000259" key="8">
    <source>
        <dbReference type="PROSITE" id="PS50172"/>
    </source>
</evidence>
<evidence type="ECO:0000256" key="5">
    <source>
        <dbReference type="ARBA" id="ARBA00022840"/>
    </source>
</evidence>
<feature type="region of interest" description="Disordered" evidence="7">
    <location>
        <begin position="284"/>
        <end position="311"/>
    </location>
</feature>
<sequence>MDIRRFLTKPGGGSAAPPPKDKNEGKMVVTPNKPKSPVKKGASPTEKKATQKGGGASKDEGGPETKKSRYFSEDGGGPSAAAAGKPPAHGPAKTEPAEKGGPSKRPRKKAIVESDDEDVESDEDVEMQDLKNSSSDDDDDVQMVDSSDDDGDRGSKKTKNNKKKQQGAKMVVQPSKQAPAAPASGGKTKKRDRDIKVVDLGDDDDEAGPSNKKKAVGDKKPKAATPSSASKPVAPRAPKALATSSGKKTKPPTAPALSEDAQAAIAAVDAAAQKLPDESAVKFSFMPEGATGPPQSEPPNLNNKEVPEGHPEALHGKTFVISGVPDSLFRETATDLIKKHSGKVTQAVSGKTTFLMVGHDCGRSKYHDAKRHGTKLIDEDGLFSLIRATSHLVPKEEAPPLPKPDAPSLTPAAAAAGPSRAAASSPAMQVARPPPSVPAESQLWVDKHKPRTSKDLVGNQGHIRTLQQWLLGWEAVQLHGAEAGTAGTQARPKDLSKKAVLIAGPPGTGKTSTAHIISRWVHWDWQHQHRTHHFQVDTLGLAKPALHTSFPGEYTEACLCMGKHMYNLK</sequence>